<keyword evidence="5" id="KW-0067">ATP-binding</keyword>
<keyword evidence="6" id="KW-1185">Reference proteome</keyword>
<dbReference type="GO" id="GO:0005778">
    <property type="term" value="C:peroxisomal membrane"/>
    <property type="evidence" value="ECO:0007669"/>
    <property type="project" value="TreeGrafter"/>
</dbReference>
<dbReference type="GO" id="GO:0006635">
    <property type="term" value="P:fatty acid beta-oxidation"/>
    <property type="evidence" value="ECO:0007669"/>
    <property type="project" value="TreeGrafter"/>
</dbReference>
<organism evidence="5 6">
    <name type="scientific">Halocaridina rubra</name>
    <name type="common">Hawaiian red shrimp</name>
    <dbReference type="NCBI Taxonomy" id="373956"/>
    <lineage>
        <taxon>Eukaryota</taxon>
        <taxon>Metazoa</taxon>
        <taxon>Ecdysozoa</taxon>
        <taxon>Arthropoda</taxon>
        <taxon>Crustacea</taxon>
        <taxon>Multicrustacea</taxon>
        <taxon>Malacostraca</taxon>
        <taxon>Eumalacostraca</taxon>
        <taxon>Eucarida</taxon>
        <taxon>Decapoda</taxon>
        <taxon>Pleocyemata</taxon>
        <taxon>Caridea</taxon>
        <taxon>Atyoidea</taxon>
        <taxon>Atyidae</taxon>
        <taxon>Halocaridina</taxon>
    </lineage>
</organism>
<dbReference type="InterPro" id="IPR050835">
    <property type="entry name" value="ABC_transporter_sub-D"/>
</dbReference>
<accession>A0AAN8WZJ2</accession>
<evidence type="ECO:0000313" key="6">
    <source>
        <dbReference type="Proteomes" id="UP001381693"/>
    </source>
</evidence>
<evidence type="ECO:0000256" key="4">
    <source>
        <dbReference type="ARBA" id="ARBA00023136"/>
    </source>
</evidence>
<keyword evidence="5" id="KW-0547">Nucleotide-binding</keyword>
<sequence>IIYPLRLDPYNPLSSNTCQEILDHLDSLHMTALVERSGGLHNDPDWNWDDALSPGEMQRVCFLRILFHQPHFAFLDESTSALSLDVEDFLYKACQNCRITLVSVGHRESLKQYHNSLITLDGMGGWKKEGLSTSA</sequence>
<dbReference type="InterPro" id="IPR027417">
    <property type="entry name" value="P-loop_NTPase"/>
</dbReference>
<evidence type="ECO:0000256" key="1">
    <source>
        <dbReference type="ARBA" id="ARBA00022448"/>
    </source>
</evidence>
<keyword evidence="3" id="KW-1133">Transmembrane helix</keyword>
<comment type="caution">
    <text evidence="5">The sequence shown here is derived from an EMBL/GenBank/DDBJ whole genome shotgun (WGS) entry which is preliminary data.</text>
</comment>
<evidence type="ECO:0000313" key="5">
    <source>
        <dbReference type="EMBL" id="KAK7073361.1"/>
    </source>
</evidence>
<dbReference type="Gene3D" id="3.40.50.300">
    <property type="entry name" value="P-loop containing nucleotide triphosphate hydrolases"/>
    <property type="match status" value="1"/>
</dbReference>
<reference evidence="5 6" key="1">
    <citation type="submission" date="2023-11" db="EMBL/GenBank/DDBJ databases">
        <title>Halocaridina rubra genome assembly.</title>
        <authorList>
            <person name="Smith C."/>
        </authorList>
    </citation>
    <scope>NUCLEOTIDE SEQUENCE [LARGE SCALE GENOMIC DNA]</scope>
    <source>
        <strain evidence="5">EP-1</strain>
        <tissue evidence="5">Whole</tissue>
    </source>
</reference>
<dbReference type="GO" id="GO:0005524">
    <property type="term" value="F:ATP binding"/>
    <property type="evidence" value="ECO:0007669"/>
    <property type="project" value="UniProtKB-KW"/>
</dbReference>
<gene>
    <name evidence="5" type="primary">ABCD4_4</name>
    <name evidence="5" type="ORF">SK128_002548</name>
</gene>
<name>A0AAN8WZJ2_HALRR</name>
<dbReference type="GO" id="GO:0007031">
    <property type="term" value="P:peroxisome organization"/>
    <property type="evidence" value="ECO:0007669"/>
    <property type="project" value="TreeGrafter"/>
</dbReference>
<feature type="non-terminal residue" evidence="5">
    <location>
        <position position="1"/>
    </location>
</feature>
<dbReference type="PANTHER" id="PTHR11384">
    <property type="entry name" value="ATP-BINDING CASSETTE, SUB-FAMILY D MEMBER"/>
    <property type="match status" value="1"/>
</dbReference>
<dbReference type="GO" id="GO:0042626">
    <property type="term" value="F:ATPase-coupled transmembrane transporter activity"/>
    <property type="evidence" value="ECO:0007669"/>
    <property type="project" value="TreeGrafter"/>
</dbReference>
<dbReference type="GO" id="GO:0005324">
    <property type="term" value="F:long-chain fatty acid transmembrane transporter activity"/>
    <property type="evidence" value="ECO:0007669"/>
    <property type="project" value="TreeGrafter"/>
</dbReference>
<dbReference type="GO" id="GO:0042760">
    <property type="term" value="P:very long-chain fatty acid catabolic process"/>
    <property type="evidence" value="ECO:0007669"/>
    <property type="project" value="TreeGrafter"/>
</dbReference>
<evidence type="ECO:0000256" key="3">
    <source>
        <dbReference type="ARBA" id="ARBA00022989"/>
    </source>
</evidence>
<dbReference type="Proteomes" id="UP001381693">
    <property type="component" value="Unassembled WGS sequence"/>
</dbReference>
<keyword evidence="1" id="KW-0813">Transport</keyword>
<dbReference type="SUPFAM" id="SSF52540">
    <property type="entry name" value="P-loop containing nucleoside triphosphate hydrolases"/>
    <property type="match status" value="1"/>
</dbReference>
<dbReference type="EMBL" id="JAXCGZ010013214">
    <property type="protein sequence ID" value="KAK7073361.1"/>
    <property type="molecule type" value="Genomic_DNA"/>
</dbReference>
<keyword evidence="2" id="KW-0812">Transmembrane</keyword>
<proteinExistence type="predicted"/>
<dbReference type="GO" id="GO:0015910">
    <property type="term" value="P:long-chain fatty acid import into peroxisome"/>
    <property type="evidence" value="ECO:0007669"/>
    <property type="project" value="TreeGrafter"/>
</dbReference>
<protein>
    <submittedName>
        <fullName evidence="5">ATP-binding cassette sub- D member 4</fullName>
    </submittedName>
</protein>
<keyword evidence="4" id="KW-0472">Membrane</keyword>
<dbReference type="PANTHER" id="PTHR11384:SF59">
    <property type="entry name" value="LYSOSOMAL COBALAMIN TRANSPORTER ABCD4"/>
    <property type="match status" value="1"/>
</dbReference>
<evidence type="ECO:0000256" key="2">
    <source>
        <dbReference type="ARBA" id="ARBA00022692"/>
    </source>
</evidence>
<dbReference type="AlphaFoldDB" id="A0AAN8WZJ2"/>